<dbReference type="Gene3D" id="3.30.300.210">
    <property type="entry name" value="Nutrient germinant receptor protein C, domain 3"/>
    <property type="match status" value="1"/>
</dbReference>
<dbReference type="PANTHER" id="PTHR35789">
    <property type="entry name" value="SPORE GERMINATION PROTEIN B3"/>
    <property type="match status" value="1"/>
</dbReference>
<name>A0ABZ2CAN2_9BACI</name>
<evidence type="ECO:0000313" key="11">
    <source>
        <dbReference type="Proteomes" id="UP001357223"/>
    </source>
</evidence>
<dbReference type="InterPro" id="IPR038501">
    <property type="entry name" value="Spore_GerAC_C_sf"/>
</dbReference>
<keyword evidence="11" id="KW-1185">Reference proteome</keyword>
<evidence type="ECO:0000256" key="3">
    <source>
        <dbReference type="ARBA" id="ARBA00022544"/>
    </source>
</evidence>
<comment type="similarity">
    <text evidence="2">Belongs to the GerABKC lipoprotein family.</text>
</comment>
<keyword evidence="7" id="KW-0449">Lipoprotein</keyword>
<organism evidence="10 11">
    <name type="scientific">Niallia oryzisoli</name>
    <dbReference type="NCBI Taxonomy" id="1737571"/>
    <lineage>
        <taxon>Bacteria</taxon>
        <taxon>Bacillati</taxon>
        <taxon>Bacillota</taxon>
        <taxon>Bacilli</taxon>
        <taxon>Bacillales</taxon>
        <taxon>Bacillaceae</taxon>
        <taxon>Niallia</taxon>
    </lineage>
</organism>
<evidence type="ECO:0000256" key="7">
    <source>
        <dbReference type="ARBA" id="ARBA00023288"/>
    </source>
</evidence>
<reference evidence="10 11" key="1">
    <citation type="submission" date="2023-10" db="EMBL/GenBank/DDBJ databases">
        <title>Niallia locisalis sp.nov. isolated from a salt pond sample.</title>
        <authorList>
            <person name="Li X.-J."/>
            <person name="Dong L."/>
        </authorList>
    </citation>
    <scope>NUCLEOTIDE SEQUENCE [LARGE SCALE GENOMIC DNA]</scope>
    <source>
        <strain evidence="10 11">DSM 29761</strain>
    </source>
</reference>
<evidence type="ECO:0000256" key="1">
    <source>
        <dbReference type="ARBA" id="ARBA00004635"/>
    </source>
</evidence>
<gene>
    <name evidence="10" type="ORF">R4Z09_26870</name>
</gene>
<evidence type="ECO:0000313" key="10">
    <source>
        <dbReference type="EMBL" id="WVX80799.1"/>
    </source>
</evidence>
<dbReference type="Proteomes" id="UP001357223">
    <property type="component" value="Chromosome"/>
</dbReference>
<keyword evidence="5" id="KW-0472">Membrane</keyword>
<evidence type="ECO:0000256" key="2">
    <source>
        <dbReference type="ARBA" id="ARBA00007886"/>
    </source>
</evidence>
<feature type="domain" description="Spore germination protein N-terminal" evidence="9">
    <location>
        <begin position="24"/>
        <end position="196"/>
    </location>
</feature>
<comment type="subcellular location">
    <subcellularLocation>
        <location evidence="1">Membrane</location>
        <topology evidence="1">Lipid-anchor</topology>
    </subcellularLocation>
</comment>
<dbReference type="InterPro" id="IPR046953">
    <property type="entry name" value="Spore_GerAC-like_C"/>
</dbReference>
<keyword evidence="3" id="KW-0309">Germination</keyword>
<evidence type="ECO:0000256" key="6">
    <source>
        <dbReference type="ARBA" id="ARBA00023139"/>
    </source>
</evidence>
<dbReference type="PANTHER" id="PTHR35789:SF1">
    <property type="entry name" value="SPORE GERMINATION PROTEIN B3"/>
    <property type="match status" value="1"/>
</dbReference>
<feature type="domain" description="Spore germination GerAC-like C-terminal" evidence="8">
    <location>
        <begin position="226"/>
        <end position="392"/>
    </location>
</feature>
<evidence type="ECO:0000259" key="8">
    <source>
        <dbReference type="Pfam" id="PF05504"/>
    </source>
</evidence>
<dbReference type="EMBL" id="CP137640">
    <property type="protein sequence ID" value="WVX80799.1"/>
    <property type="molecule type" value="Genomic_DNA"/>
</dbReference>
<dbReference type="InterPro" id="IPR057336">
    <property type="entry name" value="GerAC_N"/>
</dbReference>
<dbReference type="PROSITE" id="PS51257">
    <property type="entry name" value="PROKAR_LIPOPROTEIN"/>
    <property type="match status" value="1"/>
</dbReference>
<evidence type="ECO:0000256" key="4">
    <source>
        <dbReference type="ARBA" id="ARBA00022729"/>
    </source>
</evidence>
<dbReference type="RefSeq" id="WP_338449730.1">
    <property type="nucleotide sequence ID" value="NZ_CP137640.1"/>
</dbReference>
<protein>
    <submittedName>
        <fullName evidence="10">Ger(X)C family spore germination protein</fullName>
    </submittedName>
</protein>
<sequence length="404" mass="45162">MGCRWGLLFIMFVSVSVLSGCWSQKELTDLALVSAMGIDKNEKGKYVTTFQIVNPGNVAAGKQGSNQASPVTVFTITGNNVVETSREATKQIPRRLYYAHTNLVVISEKLAKEEGILKIFDAMDRDPEFRTTTTVIIARNTTAAEVVNKLTAIEKVPANKVIKTLDSSEKRWGEFFNVMIQDVIRDLVSAGREPMISGFYIKGNSKDGKKMNNLQQTTPDGQLVVNGMAVFKKGKLISWLQGEPARGASFILNKVQSSDININWEGEKEAIAYELIRQNTKVSARLKKDGVPAVTIHTRAEGDIGELMVPIDITDPMALLKIEKVVEKEIEKEIKMAVERAQKDQSDILGFGEKVHLANPKAWKRMKQDWNEIHFPKTEVTVKVDAFVRRTGIRNKSYLSNMEK</sequence>
<evidence type="ECO:0000259" key="9">
    <source>
        <dbReference type="Pfam" id="PF25198"/>
    </source>
</evidence>
<accession>A0ABZ2CAN2</accession>
<proteinExistence type="inferred from homology"/>
<keyword evidence="6" id="KW-0564">Palmitate</keyword>
<keyword evidence="4" id="KW-0732">Signal</keyword>
<dbReference type="Gene3D" id="6.20.190.10">
    <property type="entry name" value="Nutrient germinant receptor protein C, domain 1"/>
    <property type="match status" value="1"/>
</dbReference>
<dbReference type="NCBIfam" id="TIGR02887">
    <property type="entry name" value="spore_ger_x_C"/>
    <property type="match status" value="1"/>
</dbReference>
<dbReference type="Pfam" id="PF05504">
    <property type="entry name" value="Spore_GerAC"/>
    <property type="match status" value="1"/>
</dbReference>
<dbReference type="InterPro" id="IPR008844">
    <property type="entry name" value="Spore_GerAC-like"/>
</dbReference>
<evidence type="ECO:0000256" key="5">
    <source>
        <dbReference type="ARBA" id="ARBA00023136"/>
    </source>
</evidence>
<dbReference type="Pfam" id="PF25198">
    <property type="entry name" value="Spore_GerAC_N"/>
    <property type="match status" value="1"/>
</dbReference>